<protein>
    <submittedName>
        <fullName evidence="7">Atypical kinase COQ8B, mitochondrial-like</fullName>
    </submittedName>
</protein>
<gene>
    <name evidence="7" type="primary">coq8b</name>
</gene>
<evidence type="ECO:0000256" key="1">
    <source>
        <dbReference type="ARBA" id="ARBA00004749"/>
    </source>
</evidence>
<dbReference type="InterPro" id="IPR004147">
    <property type="entry name" value="ABC1_dom"/>
</dbReference>
<evidence type="ECO:0000256" key="2">
    <source>
        <dbReference type="ARBA" id="ARBA00009670"/>
    </source>
</evidence>
<dbReference type="InParanoid" id="A0A665VIA3"/>
<dbReference type="GO" id="GO:0005524">
    <property type="term" value="F:ATP binding"/>
    <property type="evidence" value="ECO:0007669"/>
    <property type="project" value="UniProtKB-KW"/>
</dbReference>
<dbReference type="GO" id="GO:0006744">
    <property type="term" value="P:ubiquinone biosynthetic process"/>
    <property type="evidence" value="ECO:0007669"/>
    <property type="project" value="TreeGrafter"/>
</dbReference>
<dbReference type="InterPro" id="IPR034646">
    <property type="entry name" value="ADCK3_dom"/>
</dbReference>
<organism evidence="7 8">
    <name type="scientific">Echeneis naucrates</name>
    <name type="common">Live sharksucker</name>
    <dbReference type="NCBI Taxonomy" id="173247"/>
    <lineage>
        <taxon>Eukaryota</taxon>
        <taxon>Metazoa</taxon>
        <taxon>Chordata</taxon>
        <taxon>Craniata</taxon>
        <taxon>Vertebrata</taxon>
        <taxon>Euteleostomi</taxon>
        <taxon>Actinopterygii</taxon>
        <taxon>Neopterygii</taxon>
        <taxon>Teleostei</taxon>
        <taxon>Neoteleostei</taxon>
        <taxon>Acanthomorphata</taxon>
        <taxon>Carangaria</taxon>
        <taxon>Carangiformes</taxon>
        <taxon>Echeneidae</taxon>
        <taxon>Echeneis</taxon>
    </lineage>
</organism>
<proteinExistence type="inferred from homology"/>
<accession>A0A665VIA3</accession>
<dbReference type="OMA" id="CRGYPES"/>
<evidence type="ECO:0000313" key="8">
    <source>
        <dbReference type="Proteomes" id="UP000472264"/>
    </source>
</evidence>
<feature type="domain" description="ABC1 atypical kinase-like" evidence="6">
    <location>
        <begin position="285"/>
        <end position="523"/>
    </location>
</feature>
<dbReference type="Ensembl" id="ENSENLT00000031875.1">
    <property type="protein sequence ID" value="ENSENLP00000030972.1"/>
    <property type="gene ID" value="ENSENLG00000012886.1"/>
</dbReference>
<dbReference type="InterPro" id="IPR051409">
    <property type="entry name" value="Atypical_kinase_ADCK"/>
</dbReference>
<dbReference type="AlphaFoldDB" id="A0A665VIA3"/>
<dbReference type="PANTHER" id="PTHR43851:SF4">
    <property type="entry name" value="ATYPICAL KINASE COQ8B, MITOCHONDRIAL"/>
    <property type="match status" value="1"/>
</dbReference>
<keyword evidence="3" id="KW-0808">Transferase</keyword>
<dbReference type="SUPFAM" id="SSF56112">
    <property type="entry name" value="Protein kinase-like (PK-like)"/>
    <property type="match status" value="1"/>
</dbReference>
<comment type="pathway">
    <text evidence="1">Cofactor biosynthesis; ubiquinone biosynthesis.</text>
</comment>
<sequence>MMLEEVLQVLRGAGKVGSALVTTQGEQLRLMACNSSLGGGVTVVQGVVEGLVDTFMGGSNTQQSIKEDVFPDAEGWDTMDSEEAAKWAVGSEFSSGATEQSQTDAGAATHIPTGVNPPPGAAAGGAGWPGQSTRFLHFTPGLYRYYCQTRFVHDTVVARLTPEDIKKAREMKQTKVKAVRQKLSDQARERKVPATRISRLVNFGGLAVGLGIGAIAEVAKQSLGGKKQGEISALLDSPLLSEANAERIVKTLCKVRGAALKIGQMLSIQDNTFINPQLQKIFERVRQSADFMPVWQMTKVLEEELGPGWRDKLSSFEEKPFAAASIGQVHYGVLKDDSEIAMKIQYPGVAESIHSDINNLMSVLKMSVVLPDGLFADSSLEVLQRELAWECDYKREAECAKKFRSLLEGDEFFQVPKVIDELSSERVLAMELVQGVPLDRCVDLDQETRNQICFNILQLCLRELFEFRFMQTDPNWANFFYNSDSNKVVLLDFGACRSYPESFTDDYIEVVHAASVGDRATVLSKSKDLKFLTGFEAKAFQDAHVEAVMILGEAFASSEPFDFGTQSTTQRIQSLIPVMLRHRLTPPPEETYSLHRKMAGSFLICSKLKARIACKHMFLDVYNAYNQRREAAQATA</sequence>
<dbReference type="CDD" id="cd13970">
    <property type="entry name" value="ABC1_ADCK3"/>
    <property type="match status" value="1"/>
</dbReference>
<dbReference type="PANTHER" id="PTHR43851">
    <property type="match status" value="1"/>
</dbReference>
<evidence type="ECO:0000313" key="7">
    <source>
        <dbReference type="Ensembl" id="ENSENLP00000030972.1"/>
    </source>
</evidence>
<dbReference type="FunCoup" id="A0A665VIA3">
    <property type="interactions" value="790"/>
</dbReference>
<comment type="similarity">
    <text evidence="2">Belongs to the protein kinase superfamily. ADCK protein kinase family.</text>
</comment>
<reference evidence="7" key="1">
    <citation type="submission" date="2021-04" db="EMBL/GenBank/DDBJ databases">
        <authorList>
            <consortium name="Wellcome Sanger Institute Data Sharing"/>
        </authorList>
    </citation>
    <scope>NUCLEOTIDE SEQUENCE [LARGE SCALE GENOMIC DNA]</scope>
</reference>
<evidence type="ECO:0000259" key="6">
    <source>
        <dbReference type="Pfam" id="PF03109"/>
    </source>
</evidence>
<evidence type="ECO:0000256" key="3">
    <source>
        <dbReference type="ARBA" id="ARBA00022679"/>
    </source>
</evidence>
<dbReference type="OrthoDB" id="201153at2759"/>
<name>A0A665VIA3_ECHNA</name>
<dbReference type="GO" id="GO:0016740">
    <property type="term" value="F:transferase activity"/>
    <property type="evidence" value="ECO:0007669"/>
    <property type="project" value="UniProtKB-KW"/>
</dbReference>
<keyword evidence="4" id="KW-0547">Nucleotide-binding</keyword>
<dbReference type="Pfam" id="PF03109">
    <property type="entry name" value="ABC1"/>
    <property type="match status" value="1"/>
</dbReference>
<keyword evidence="8" id="KW-1185">Reference proteome</keyword>
<evidence type="ECO:0000256" key="4">
    <source>
        <dbReference type="ARBA" id="ARBA00022741"/>
    </source>
</evidence>
<reference evidence="7" key="3">
    <citation type="submission" date="2025-09" db="UniProtKB">
        <authorList>
            <consortium name="Ensembl"/>
        </authorList>
    </citation>
    <scope>IDENTIFICATION</scope>
</reference>
<dbReference type="Proteomes" id="UP000472264">
    <property type="component" value="Chromosome 13"/>
</dbReference>
<keyword evidence="5" id="KW-0067">ATP-binding</keyword>
<evidence type="ECO:0000256" key="5">
    <source>
        <dbReference type="ARBA" id="ARBA00022840"/>
    </source>
</evidence>
<reference evidence="7" key="2">
    <citation type="submission" date="2025-08" db="UniProtKB">
        <authorList>
            <consortium name="Ensembl"/>
        </authorList>
    </citation>
    <scope>IDENTIFICATION</scope>
</reference>
<dbReference type="InterPro" id="IPR011009">
    <property type="entry name" value="Kinase-like_dom_sf"/>
</dbReference>